<dbReference type="AlphaFoldDB" id="A0AAE3IBI4"/>
<keyword evidence="3" id="KW-1185">Reference proteome</keyword>
<dbReference type="RefSeq" id="WP_315907646.1">
    <property type="nucleotide sequence ID" value="NZ_JAOPKC010000001.1"/>
</dbReference>
<dbReference type="Proteomes" id="UP001208186">
    <property type="component" value="Unassembled WGS sequence"/>
</dbReference>
<accession>A0AAE3IBI4</accession>
<organism evidence="2 4">
    <name type="scientific">Halapricum hydrolyticum</name>
    <dbReference type="NCBI Taxonomy" id="2979991"/>
    <lineage>
        <taxon>Archaea</taxon>
        <taxon>Methanobacteriati</taxon>
        <taxon>Methanobacteriota</taxon>
        <taxon>Stenosarchaea group</taxon>
        <taxon>Halobacteria</taxon>
        <taxon>Halobacteriales</taxon>
        <taxon>Haloarculaceae</taxon>
        <taxon>Halapricum</taxon>
    </lineage>
</organism>
<dbReference type="EMBL" id="JAOPKD010000001">
    <property type="protein sequence ID" value="MCU4725509.1"/>
    <property type="molecule type" value="Genomic_DNA"/>
</dbReference>
<evidence type="ECO:0000313" key="4">
    <source>
        <dbReference type="Proteomes" id="UP001209746"/>
    </source>
</evidence>
<evidence type="ECO:0000313" key="2">
    <source>
        <dbReference type="EMBL" id="MCU4725509.1"/>
    </source>
</evidence>
<evidence type="ECO:0000313" key="3">
    <source>
        <dbReference type="Proteomes" id="UP001208186"/>
    </source>
</evidence>
<sequence length="45" mass="4475">MTERCPTCGQEVAAITTTGPTEHTFAPCGHTAAIDLKTATGGIGG</sequence>
<proteinExistence type="predicted"/>
<comment type="caution">
    <text evidence="2">The sequence shown here is derived from an EMBL/GenBank/DDBJ whole genome shotgun (WGS) entry which is preliminary data.</text>
</comment>
<dbReference type="Proteomes" id="UP001209746">
    <property type="component" value="Unassembled WGS sequence"/>
</dbReference>
<reference evidence="2" key="1">
    <citation type="submission" date="2023-02" db="EMBL/GenBank/DDBJ databases">
        <title>Enrichment on poylsaccharides allowed isolation of novel metabolic and taxonomic groups of Haloarchaea.</title>
        <authorList>
            <person name="Sorokin D.Y."/>
            <person name="Elcheninov A.G."/>
            <person name="Khizhniak T.V."/>
            <person name="Kolganova T.V."/>
            <person name="Kublanov I.V."/>
        </authorList>
    </citation>
    <scope>NUCLEOTIDE SEQUENCE</scope>
    <source>
        <strain evidence="1 3">HArc-curdl5-1</strain>
        <strain evidence="2">HArc-curdl7</strain>
    </source>
</reference>
<dbReference type="EMBL" id="JAOPKC010000001">
    <property type="protein sequence ID" value="MCU4716886.1"/>
    <property type="molecule type" value="Genomic_DNA"/>
</dbReference>
<name>A0AAE3IBI4_9EURY</name>
<protein>
    <submittedName>
        <fullName evidence="2">Uncharacterized protein</fullName>
    </submittedName>
</protein>
<gene>
    <name evidence="2" type="ORF">OB914_00770</name>
    <name evidence="1" type="ORF">OB916_02250</name>
</gene>
<evidence type="ECO:0000313" key="1">
    <source>
        <dbReference type="EMBL" id="MCU4716886.1"/>
    </source>
</evidence>